<accession>A0A3B0RFI7</accession>
<dbReference type="PANTHER" id="PTHR45962">
    <property type="entry name" value="N-FATTY-ACYL-AMINO ACID SYNTHASE/HYDROLASE PM20D1"/>
    <property type="match status" value="1"/>
</dbReference>
<dbReference type="SUPFAM" id="SSF53187">
    <property type="entry name" value="Zn-dependent exopeptidases"/>
    <property type="match status" value="1"/>
</dbReference>
<dbReference type="NCBIfam" id="NF006596">
    <property type="entry name" value="PRK09133.1"/>
    <property type="match status" value="1"/>
</dbReference>
<dbReference type="Gene3D" id="3.30.70.360">
    <property type="match status" value="1"/>
</dbReference>
<sequence>MRIFGVFLVAWLLLTANFAHAQSRLSAEQQQARDIFAELVEIRTAEGHADSTYIAANAMAKRLLDAGFAATDVQVFRPETDGPAILVARLRGDGRAHKKPILLLAHLDVVDALQEDWSLDPFTLSEQDGFFYGRGTSDNKTGAAALLTSFLQFKAEQYVPDRDLVLLLSGDEETSAKTIKWLLEKKPELIDSEYALNSDSGGGARRGDKAISFSVQASEKTYISFTATFRNAGGHSSVPVADNAIYRLAAALGRLADYRFPVRLNQVTRAFFAEQAKLSQTNISAAMADITGPAPKPNSFELLVRDPYFNALLRTTCVATMLRGGHAENALPQMAQATINCRMLPDENPEQVAAKLQEIMADEQLQLKVTFAPIAGPISPLRDDILAAVRLAVDTRYPDLAIVPDMSTGATDGLYTRNAGIPTYGVSGLYDNIDDRRAHGRDERVAVEDFYAAIQHWQILLKALTGGDVD</sequence>
<keyword evidence="5" id="KW-0862">Zinc</keyword>
<dbReference type="GO" id="GO:0006508">
    <property type="term" value="P:proteolysis"/>
    <property type="evidence" value="ECO:0007669"/>
    <property type="project" value="UniProtKB-KW"/>
</dbReference>
<dbReference type="GO" id="GO:0008233">
    <property type="term" value="F:peptidase activity"/>
    <property type="evidence" value="ECO:0007669"/>
    <property type="project" value="UniProtKB-KW"/>
</dbReference>
<evidence type="ECO:0000256" key="3">
    <source>
        <dbReference type="ARBA" id="ARBA00022723"/>
    </source>
</evidence>
<organism evidence="7">
    <name type="scientific">hydrothermal vent metagenome</name>
    <dbReference type="NCBI Taxonomy" id="652676"/>
    <lineage>
        <taxon>unclassified sequences</taxon>
        <taxon>metagenomes</taxon>
        <taxon>ecological metagenomes</taxon>
    </lineage>
</organism>
<evidence type="ECO:0000256" key="1">
    <source>
        <dbReference type="ARBA" id="ARBA00006247"/>
    </source>
</evidence>
<keyword evidence="4" id="KW-0378">Hydrolase</keyword>
<evidence type="ECO:0000256" key="5">
    <source>
        <dbReference type="ARBA" id="ARBA00022833"/>
    </source>
</evidence>
<dbReference type="InterPro" id="IPR002933">
    <property type="entry name" value="Peptidase_M20"/>
</dbReference>
<evidence type="ECO:0000259" key="6">
    <source>
        <dbReference type="Pfam" id="PF07687"/>
    </source>
</evidence>
<dbReference type="InterPro" id="IPR047177">
    <property type="entry name" value="Pept_M20A"/>
</dbReference>
<evidence type="ECO:0000256" key="2">
    <source>
        <dbReference type="ARBA" id="ARBA00022670"/>
    </source>
</evidence>
<dbReference type="SUPFAM" id="SSF55031">
    <property type="entry name" value="Bacterial exopeptidase dimerisation domain"/>
    <property type="match status" value="1"/>
</dbReference>
<dbReference type="Gene3D" id="1.10.150.900">
    <property type="match status" value="1"/>
</dbReference>
<dbReference type="PANTHER" id="PTHR45962:SF1">
    <property type="entry name" value="N-FATTY-ACYL-AMINO ACID SYNTHASE_HYDROLASE PM20D1"/>
    <property type="match status" value="1"/>
</dbReference>
<gene>
    <name evidence="7" type="ORF">MNBD_ALPHA06-1370</name>
</gene>
<evidence type="ECO:0000256" key="4">
    <source>
        <dbReference type="ARBA" id="ARBA00022801"/>
    </source>
</evidence>
<name>A0A3B0RFI7_9ZZZZ</name>
<dbReference type="InterPro" id="IPR011650">
    <property type="entry name" value="Peptidase_M20_dimer"/>
</dbReference>
<keyword evidence="2" id="KW-0645">Protease</keyword>
<proteinExistence type="inferred from homology"/>
<reference evidence="7" key="1">
    <citation type="submission" date="2018-06" db="EMBL/GenBank/DDBJ databases">
        <authorList>
            <person name="Zhirakovskaya E."/>
        </authorList>
    </citation>
    <scope>NUCLEOTIDE SEQUENCE</scope>
</reference>
<feature type="domain" description="Peptidase M20 dimerisation" evidence="6">
    <location>
        <begin position="219"/>
        <end position="365"/>
    </location>
</feature>
<dbReference type="AlphaFoldDB" id="A0A3B0RFI7"/>
<keyword evidence="3" id="KW-0479">Metal-binding</keyword>
<evidence type="ECO:0000313" key="7">
    <source>
        <dbReference type="EMBL" id="VAV87616.1"/>
    </source>
</evidence>
<comment type="similarity">
    <text evidence="1">Belongs to the peptidase M20A family.</text>
</comment>
<dbReference type="GO" id="GO:0046872">
    <property type="term" value="F:metal ion binding"/>
    <property type="evidence" value="ECO:0007669"/>
    <property type="project" value="UniProtKB-KW"/>
</dbReference>
<dbReference type="Pfam" id="PF07687">
    <property type="entry name" value="M20_dimer"/>
    <property type="match status" value="1"/>
</dbReference>
<dbReference type="InterPro" id="IPR036264">
    <property type="entry name" value="Bact_exopeptidase_dim_dom"/>
</dbReference>
<dbReference type="InterPro" id="IPR001261">
    <property type="entry name" value="ArgE/DapE_CS"/>
</dbReference>
<dbReference type="Gene3D" id="3.40.630.10">
    <property type="entry name" value="Zn peptidases"/>
    <property type="match status" value="1"/>
</dbReference>
<dbReference type="EMBL" id="UOEE01000043">
    <property type="protein sequence ID" value="VAV87616.1"/>
    <property type="molecule type" value="Genomic_DNA"/>
</dbReference>
<dbReference type="PROSITE" id="PS00758">
    <property type="entry name" value="ARGE_DAPE_CPG2_1"/>
    <property type="match status" value="1"/>
</dbReference>
<dbReference type="Pfam" id="PF01546">
    <property type="entry name" value="Peptidase_M20"/>
    <property type="match status" value="1"/>
</dbReference>
<protein>
    <recommendedName>
        <fullName evidence="6">Peptidase M20 dimerisation domain-containing protein</fullName>
    </recommendedName>
</protein>